<accession>A0ABR1EPS2</accession>
<evidence type="ECO:0000313" key="2">
    <source>
        <dbReference type="Proteomes" id="UP001303046"/>
    </source>
</evidence>
<dbReference type="Proteomes" id="UP001303046">
    <property type="component" value="Unassembled WGS sequence"/>
</dbReference>
<reference evidence="1 2" key="1">
    <citation type="submission" date="2023-08" db="EMBL/GenBank/DDBJ databases">
        <title>A Necator americanus chromosomal reference genome.</title>
        <authorList>
            <person name="Ilik V."/>
            <person name="Petrzelkova K.J."/>
            <person name="Pardy F."/>
            <person name="Fuh T."/>
            <person name="Niatou-Singa F.S."/>
            <person name="Gouil Q."/>
            <person name="Baker L."/>
            <person name="Ritchie M.E."/>
            <person name="Jex A.R."/>
            <person name="Gazzola D."/>
            <person name="Li H."/>
            <person name="Toshio Fujiwara R."/>
            <person name="Zhan B."/>
            <person name="Aroian R.V."/>
            <person name="Pafco B."/>
            <person name="Schwarz E.M."/>
        </authorList>
    </citation>
    <scope>NUCLEOTIDE SEQUENCE [LARGE SCALE GENOMIC DNA]</scope>
    <source>
        <strain evidence="1 2">Aroian</strain>
        <tissue evidence="1">Whole animal</tissue>
    </source>
</reference>
<proteinExistence type="predicted"/>
<evidence type="ECO:0000313" key="1">
    <source>
        <dbReference type="EMBL" id="KAK6764553.1"/>
    </source>
</evidence>
<organism evidence="1 2">
    <name type="scientific">Necator americanus</name>
    <name type="common">Human hookworm</name>
    <dbReference type="NCBI Taxonomy" id="51031"/>
    <lineage>
        <taxon>Eukaryota</taxon>
        <taxon>Metazoa</taxon>
        <taxon>Ecdysozoa</taxon>
        <taxon>Nematoda</taxon>
        <taxon>Chromadorea</taxon>
        <taxon>Rhabditida</taxon>
        <taxon>Rhabditina</taxon>
        <taxon>Rhabditomorpha</taxon>
        <taxon>Strongyloidea</taxon>
        <taxon>Ancylostomatidae</taxon>
        <taxon>Bunostominae</taxon>
        <taxon>Necator</taxon>
    </lineage>
</organism>
<dbReference type="EMBL" id="JAVFWL010000006">
    <property type="protein sequence ID" value="KAK6764553.1"/>
    <property type="molecule type" value="Genomic_DNA"/>
</dbReference>
<sequence>MLSQLIASESLDSRVFVNVVAYARLNAEFAYNCNHLPVFYKPIRVAVSHTSSSQPNNRLYSYQTPTRHQQPLSISVPPQPSDTVTSVTVITEVPLTPCASVTPKFPSETNKNEGVGSLLGLLANTKLQH</sequence>
<comment type="caution">
    <text evidence="1">The sequence shown here is derived from an EMBL/GenBank/DDBJ whole genome shotgun (WGS) entry which is preliminary data.</text>
</comment>
<keyword evidence="2" id="KW-1185">Reference proteome</keyword>
<name>A0ABR1EPS2_NECAM</name>
<protein>
    <submittedName>
        <fullName evidence="1">Uncharacterized protein</fullName>
    </submittedName>
</protein>
<gene>
    <name evidence="1" type="primary">Necator_chrX.g24922</name>
    <name evidence="1" type="ORF">RB195_024757</name>
</gene>